<evidence type="ECO:0000313" key="2">
    <source>
        <dbReference type="Proteomes" id="UP000295110"/>
    </source>
</evidence>
<dbReference type="OrthoDB" id="9156075at2"/>
<name>A0A4R3URM9_ROSSA</name>
<evidence type="ECO:0000313" key="1">
    <source>
        <dbReference type="EMBL" id="TCU94585.1"/>
    </source>
</evidence>
<protein>
    <submittedName>
        <fullName evidence="1">Uncharacterized protein</fullName>
    </submittedName>
</protein>
<sequence length="123" mass="13443">MPSESRGLGFMLVNERDVPPVEEQPDMKVQSWRLVRLPCGDRHLVTLRNGGIARVTSAVESVDLASRTVTTTSGRLYSLLAPPEAGQLERGVLQAAAAQLLGRTDTLDVSDATWEEMIRRVAT</sequence>
<comment type="caution">
    <text evidence="1">The sequence shown here is derived from an EMBL/GenBank/DDBJ whole genome shotgun (WGS) entry which is preliminary data.</text>
</comment>
<dbReference type="Proteomes" id="UP000295110">
    <property type="component" value="Unassembled WGS sequence"/>
</dbReference>
<dbReference type="EMBL" id="SMBU01000016">
    <property type="protein sequence ID" value="TCU94585.1"/>
    <property type="molecule type" value="Genomic_DNA"/>
</dbReference>
<gene>
    <name evidence="1" type="ORF">EV671_10167</name>
</gene>
<dbReference type="RefSeq" id="WP_132572714.1">
    <property type="nucleotide sequence ID" value="NZ_CBCSGL010000012.1"/>
</dbReference>
<accession>A0A4R3URM9</accession>
<keyword evidence="2" id="KW-1185">Reference proteome</keyword>
<dbReference type="AlphaFoldDB" id="A0A4R3URM9"/>
<proteinExistence type="predicted"/>
<organism evidence="1 2">
    <name type="scientific">Roseateles saccharophilus</name>
    <name type="common">Pseudomonas saccharophila</name>
    <dbReference type="NCBI Taxonomy" id="304"/>
    <lineage>
        <taxon>Bacteria</taxon>
        <taxon>Pseudomonadati</taxon>
        <taxon>Pseudomonadota</taxon>
        <taxon>Betaproteobacteria</taxon>
        <taxon>Burkholderiales</taxon>
        <taxon>Sphaerotilaceae</taxon>
        <taxon>Roseateles</taxon>
    </lineage>
</organism>
<reference evidence="1 2" key="1">
    <citation type="submission" date="2019-03" db="EMBL/GenBank/DDBJ databases">
        <title>Genomic Encyclopedia of Type Strains, Phase IV (KMG-IV): sequencing the most valuable type-strain genomes for metagenomic binning, comparative biology and taxonomic classification.</title>
        <authorList>
            <person name="Goeker M."/>
        </authorList>
    </citation>
    <scope>NUCLEOTIDE SEQUENCE [LARGE SCALE GENOMIC DNA]</scope>
    <source>
        <strain evidence="1 2">DSM 654</strain>
    </source>
</reference>